<dbReference type="AlphaFoldDB" id="A0A0M5JF54"/>
<keyword evidence="3" id="KW-1185">Reference proteome</keyword>
<proteinExistence type="predicted"/>
<evidence type="ECO:0000256" key="1">
    <source>
        <dbReference type="SAM" id="Phobius"/>
    </source>
</evidence>
<keyword evidence="1" id="KW-0812">Transmembrane</keyword>
<reference evidence="2 3" key="2">
    <citation type="journal article" date="2016" name="Int. J. Syst. Evol. Microbiol.">
        <title>Bacillus gobiensis sp. nov., isolated from a soil sample.</title>
        <authorList>
            <person name="Liu B."/>
            <person name="Liu G.H."/>
            <person name="Cetin S."/>
            <person name="Schumann P."/>
            <person name="Pan Z.Z."/>
            <person name="Chen Q.Q."/>
        </authorList>
    </citation>
    <scope>NUCLEOTIDE SEQUENCE [LARGE SCALE GENOMIC DNA]</scope>
    <source>
        <strain evidence="2 3">FJAT-4402</strain>
    </source>
</reference>
<dbReference type="EMBL" id="CP012600">
    <property type="protein sequence ID" value="ALC83931.1"/>
    <property type="molecule type" value="Genomic_DNA"/>
</dbReference>
<evidence type="ECO:0000313" key="2">
    <source>
        <dbReference type="EMBL" id="ALC83931.1"/>
    </source>
</evidence>
<protein>
    <submittedName>
        <fullName evidence="2">Uncharacterized protein</fullName>
    </submittedName>
</protein>
<dbReference type="Proteomes" id="UP000067625">
    <property type="component" value="Chromosome"/>
</dbReference>
<feature type="transmembrane region" description="Helical" evidence="1">
    <location>
        <begin position="6"/>
        <end position="23"/>
    </location>
</feature>
<keyword evidence="1" id="KW-1133">Transmembrane helix</keyword>
<gene>
    <name evidence="2" type="ORF">AM592_22345</name>
</gene>
<dbReference type="PATRIC" id="fig|1441095.3.peg.4939"/>
<organism evidence="2 3">
    <name type="scientific">Bacillus gobiensis</name>
    <dbReference type="NCBI Taxonomy" id="1441095"/>
    <lineage>
        <taxon>Bacteria</taxon>
        <taxon>Bacillati</taxon>
        <taxon>Bacillota</taxon>
        <taxon>Bacilli</taxon>
        <taxon>Bacillales</taxon>
        <taxon>Bacillaceae</taxon>
        <taxon>Bacillus</taxon>
    </lineage>
</organism>
<keyword evidence="1" id="KW-0472">Membrane</keyword>
<sequence length="60" mass="7011">MKKINILLSLILIINLVMLVVIYQQNKQLNKYELLFTNIEGKLEDIDDAIDDQIIPNLKK</sequence>
<evidence type="ECO:0000313" key="3">
    <source>
        <dbReference type="Proteomes" id="UP000067625"/>
    </source>
</evidence>
<dbReference type="RefSeq" id="WP_053605813.1">
    <property type="nucleotide sequence ID" value="NZ_CP012600.1"/>
</dbReference>
<reference evidence="3" key="1">
    <citation type="submission" date="2015-08" db="EMBL/GenBank/DDBJ databases">
        <title>Genome sequencing project for genomic taxonomy and phylogenomics of Bacillus-like bacteria.</title>
        <authorList>
            <person name="Liu B."/>
            <person name="Wang J."/>
            <person name="Zhu Y."/>
            <person name="Liu G."/>
            <person name="Chen Q."/>
            <person name="Chen Z."/>
            <person name="Lan J."/>
            <person name="Che J."/>
            <person name="Ge C."/>
            <person name="Shi H."/>
            <person name="Pan Z."/>
            <person name="Liu X."/>
        </authorList>
    </citation>
    <scope>NUCLEOTIDE SEQUENCE [LARGE SCALE GENOMIC DNA]</scope>
    <source>
        <strain evidence="3">FJAT-4402</strain>
    </source>
</reference>
<name>A0A0M5JF54_9BACI</name>
<accession>A0A0M5JF54</accession>